<protein>
    <submittedName>
        <fullName evidence="1">Uncharacterized protein</fullName>
    </submittedName>
</protein>
<organism evidence="1 2">
    <name type="scientific">Faecalibacterium langellae</name>
    <dbReference type="NCBI Taxonomy" id="3435293"/>
    <lineage>
        <taxon>Bacteria</taxon>
        <taxon>Bacillati</taxon>
        <taxon>Bacillota</taxon>
        <taxon>Clostridia</taxon>
        <taxon>Eubacteriales</taxon>
        <taxon>Oscillospiraceae</taxon>
        <taxon>Faecalibacterium</taxon>
    </lineage>
</organism>
<dbReference type="EMBL" id="NMTR01000001">
    <property type="protein sequence ID" value="PDX62531.1"/>
    <property type="molecule type" value="Genomic_DNA"/>
</dbReference>
<keyword evidence="2" id="KW-1185">Reference proteome</keyword>
<name>A0ACC9D3P9_9FIRM</name>
<dbReference type="Proteomes" id="UP000220959">
    <property type="component" value="Unassembled WGS sequence"/>
</dbReference>
<evidence type="ECO:0000313" key="1">
    <source>
        <dbReference type="EMBL" id="PDX62531.1"/>
    </source>
</evidence>
<reference evidence="1 2" key="1">
    <citation type="journal article" date="2017" name="Front. Microbiol.">
        <title>New Insights into the Diversity of the Genus Faecalibacterium.</title>
        <authorList>
            <person name="Benevides L."/>
            <person name="Burman S."/>
            <person name="Martin R."/>
            <person name="Robert V."/>
            <person name="Thomas M."/>
            <person name="Miquel S."/>
            <person name="Chain F."/>
            <person name="Sokol H."/>
            <person name="Bermudez-Humaran L.G."/>
            <person name="Morrison M."/>
            <person name="Langella P."/>
            <person name="Azevedo V.A."/>
            <person name="Chatel J.M."/>
            <person name="Soares S."/>
        </authorList>
    </citation>
    <scope>NUCLEOTIDE SEQUENCE [LARGE SCALE GENOMIC DNA]</scope>
    <source>
        <strain evidence="2">CNCM I-4541</strain>
    </source>
</reference>
<accession>A0ACC9D3P9</accession>
<gene>
    <name evidence="1" type="ORF">CGS49_00525</name>
</gene>
<comment type="caution">
    <text evidence="1">The sequence shown here is derived from an EMBL/GenBank/DDBJ whole genome shotgun (WGS) entry which is preliminary data.</text>
</comment>
<proteinExistence type="predicted"/>
<evidence type="ECO:0000313" key="2">
    <source>
        <dbReference type="Proteomes" id="UP000220959"/>
    </source>
</evidence>
<sequence>MSIKSTTPAQHKSNLRNVYGTFAIEGMTISKATRSNLDRIGNGQASWQEVVKELRAKYDHPDNA</sequence>